<protein>
    <submittedName>
        <fullName evidence="3">Uncharacterized protein</fullName>
    </submittedName>
</protein>
<evidence type="ECO:0000313" key="4">
    <source>
        <dbReference type="Proteomes" id="UP001150266"/>
    </source>
</evidence>
<reference evidence="3" key="1">
    <citation type="submission" date="2022-08" db="EMBL/GenBank/DDBJ databases">
        <title>A Global Phylogenomic Analysis of the Shiitake Genus Lentinula.</title>
        <authorList>
            <consortium name="DOE Joint Genome Institute"/>
            <person name="Sierra-Patev S."/>
            <person name="Min B."/>
            <person name="Naranjo-Ortiz M."/>
            <person name="Looney B."/>
            <person name="Konkel Z."/>
            <person name="Slot J.C."/>
            <person name="Sakamoto Y."/>
            <person name="Steenwyk J.L."/>
            <person name="Rokas A."/>
            <person name="Carro J."/>
            <person name="Camarero S."/>
            <person name="Ferreira P."/>
            <person name="Molpeceres G."/>
            <person name="Ruiz-Duenas F.J."/>
            <person name="Serrano A."/>
            <person name="Henrissat B."/>
            <person name="Drula E."/>
            <person name="Hughes K.W."/>
            <person name="Mata J.L."/>
            <person name="Ishikawa N.K."/>
            <person name="Vargas-Isla R."/>
            <person name="Ushijima S."/>
            <person name="Smith C.A."/>
            <person name="Ahrendt S."/>
            <person name="Andreopoulos W."/>
            <person name="He G."/>
            <person name="Labutti K."/>
            <person name="Lipzen A."/>
            <person name="Ng V."/>
            <person name="Riley R."/>
            <person name="Sandor L."/>
            <person name="Barry K."/>
            <person name="Martinez A.T."/>
            <person name="Xiao Y."/>
            <person name="Gibbons J.G."/>
            <person name="Terashima K."/>
            <person name="Grigoriev I.V."/>
            <person name="Hibbett D.S."/>
        </authorList>
    </citation>
    <scope>NUCLEOTIDE SEQUENCE</scope>
    <source>
        <strain evidence="3">JLM2183</strain>
    </source>
</reference>
<dbReference type="EMBL" id="JAOTPV010000002">
    <property type="protein sequence ID" value="KAJ4487792.1"/>
    <property type="molecule type" value="Genomic_DNA"/>
</dbReference>
<dbReference type="OrthoDB" id="2927791at2759"/>
<comment type="caution">
    <text evidence="3">The sequence shown here is derived from an EMBL/GenBank/DDBJ whole genome shotgun (WGS) entry which is preliminary data.</text>
</comment>
<feature type="signal peptide" evidence="2">
    <location>
        <begin position="1"/>
        <end position="18"/>
    </location>
</feature>
<evidence type="ECO:0000256" key="1">
    <source>
        <dbReference type="SAM" id="MobiDB-lite"/>
    </source>
</evidence>
<keyword evidence="2" id="KW-0732">Signal</keyword>
<feature type="region of interest" description="Disordered" evidence="1">
    <location>
        <begin position="33"/>
        <end position="77"/>
    </location>
</feature>
<evidence type="ECO:0000256" key="2">
    <source>
        <dbReference type="SAM" id="SignalP"/>
    </source>
</evidence>
<keyword evidence="4" id="KW-1185">Reference proteome</keyword>
<gene>
    <name evidence="3" type="ORF">J3R30DRAFT_3431548</name>
</gene>
<accession>A0A9W9DWR7</accession>
<organism evidence="3 4">
    <name type="scientific">Lentinula aciculospora</name>
    <dbReference type="NCBI Taxonomy" id="153920"/>
    <lineage>
        <taxon>Eukaryota</taxon>
        <taxon>Fungi</taxon>
        <taxon>Dikarya</taxon>
        <taxon>Basidiomycota</taxon>
        <taxon>Agaricomycotina</taxon>
        <taxon>Agaricomycetes</taxon>
        <taxon>Agaricomycetidae</taxon>
        <taxon>Agaricales</taxon>
        <taxon>Marasmiineae</taxon>
        <taxon>Omphalotaceae</taxon>
        <taxon>Lentinula</taxon>
    </lineage>
</organism>
<feature type="compositionally biased region" description="Polar residues" evidence="1">
    <location>
        <begin position="33"/>
        <end position="55"/>
    </location>
</feature>
<dbReference type="Proteomes" id="UP001150266">
    <property type="component" value="Unassembled WGS sequence"/>
</dbReference>
<evidence type="ECO:0000313" key="3">
    <source>
        <dbReference type="EMBL" id="KAJ4487792.1"/>
    </source>
</evidence>
<proteinExistence type="predicted"/>
<dbReference type="AlphaFoldDB" id="A0A9W9DWR7"/>
<sequence>MQPRFSFILLGLAVTTYSRPIDSPLQVRDDLSTTLPKATPTSSSNAMNYGGNPTTTIPPPSGLSETAAGGLSSQNTGHAALPSATVARVIGSHLSKRFLPEVANGLTSVADEFQNSTRCFEDVKHKYTKPFSDAGDALHDATSDVNQGFENIGNGMKDGVESTVGKAKNNTVNAVYGMENKTTGVVEGAIAGGKAGWNGSDSSS</sequence>
<name>A0A9W9DWR7_9AGAR</name>
<feature type="chain" id="PRO_5040849668" evidence="2">
    <location>
        <begin position="19"/>
        <end position="204"/>
    </location>
</feature>